<keyword evidence="1" id="KW-1133">Transmembrane helix</keyword>
<sequence>MMASPLLLQPPTLSTTPTHIFIRNTYLVPSPTTHLRPSSSSSSSSYYYRNKAHLSFFKSLTVVPFALTESEGSPKSLDEANPDLQVQTLLQELAESFVLPVDYFGQLPRDLRLDLNDAAFDLSSGTVIDEVRMARYAFYAYLLINIPCDKAFVSIATSALGRRLVSAGRRFQSMGQYGQGELQRFGDLQVELTPDKAYIGAVISLIFGIISWQLNQGVQSTPENSLQYANDNALLIAKSLRGALLALGYSSSILSAFTAVGLILLGRQLEPKEK</sequence>
<proteinExistence type="predicted"/>
<dbReference type="Proteomes" id="UP000428333">
    <property type="component" value="Linkage Group LG12"/>
</dbReference>
<evidence type="ECO:0000313" key="2">
    <source>
        <dbReference type="EMBL" id="KAE9448015.1"/>
    </source>
</evidence>
<protein>
    <submittedName>
        <fullName evidence="2">Uncharacterized protein</fullName>
    </submittedName>
</protein>
<keyword evidence="1" id="KW-0812">Transmembrane</keyword>
<gene>
    <name evidence="2" type="ORF">C3L33_20085</name>
</gene>
<dbReference type="PANTHER" id="PTHR36802:SF1">
    <property type="entry name" value="OS02G0815400 PROTEIN"/>
    <property type="match status" value="1"/>
</dbReference>
<evidence type="ECO:0000313" key="3">
    <source>
        <dbReference type="Proteomes" id="UP000428333"/>
    </source>
</evidence>
<evidence type="ECO:0000256" key="1">
    <source>
        <dbReference type="SAM" id="Phobius"/>
    </source>
</evidence>
<dbReference type="OrthoDB" id="1923116at2759"/>
<feature type="transmembrane region" description="Helical" evidence="1">
    <location>
        <begin position="243"/>
        <end position="265"/>
    </location>
</feature>
<feature type="non-terminal residue" evidence="2">
    <location>
        <position position="1"/>
    </location>
</feature>
<dbReference type="Pfam" id="PF11282">
    <property type="entry name" value="DUF3082"/>
    <property type="match status" value="1"/>
</dbReference>
<accession>A0A6A4KQK5</accession>
<dbReference type="AlphaFoldDB" id="A0A6A4KQK5"/>
<dbReference type="InterPro" id="IPR021434">
    <property type="entry name" value="DUF3082"/>
</dbReference>
<dbReference type="EMBL" id="QEFC01003464">
    <property type="protein sequence ID" value="KAE9448015.1"/>
    <property type="molecule type" value="Genomic_DNA"/>
</dbReference>
<dbReference type="GO" id="GO:0009507">
    <property type="term" value="C:chloroplast"/>
    <property type="evidence" value="ECO:0007669"/>
    <property type="project" value="TreeGrafter"/>
</dbReference>
<name>A0A6A4KQK5_9ERIC</name>
<comment type="caution">
    <text evidence="2">The sequence shown here is derived from an EMBL/GenBank/DDBJ whole genome shotgun (WGS) entry which is preliminary data.</text>
</comment>
<keyword evidence="3" id="KW-1185">Reference proteome</keyword>
<dbReference type="PANTHER" id="PTHR36802">
    <property type="entry name" value="OS02G0815400 PROTEIN"/>
    <property type="match status" value="1"/>
</dbReference>
<organism evidence="2 3">
    <name type="scientific">Rhododendron williamsianum</name>
    <dbReference type="NCBI Taxonomy" id="262921"/>
    <lineage>
        <taxon>Eukaryota</taxon>
        <taxon>Viridiplantae</taxon>
        <taxon>Streptophyta</taxon>
        <taxon>Embryophyta</taxon>
        <taxon>Tracheophyta</taxon>
        <taxon>Spermatophyta</taxon>
        <taxon>Magnoliopsida</taxon>
        <taxon>eudicotyledons</taxon>
        <taxon>Gunneridae</taxon>
        <taxon>Pentapetalae</taxon>
        <taxon>asterids</taxon>
        <taxon>Ericales</taxon>
        <taxon>Ericaceae</taxon>
        <taxon>Ericoideae</taxon>
        <taxon>Rhodoreae</taxon>
        <taxon>Rhododendron</taxon>
    </lineage>
</organism>
<keyword evidence="1" id="KW-0472">Membrane</keyword>
<reference evidence="2 3" key="1">
    <citation type="journal article" date="2019" name="Genome Biol. Evol.">
        <title>The Rhododendron genome and chromosomal organization provide insight into shared whole-genome duplications across the heath family (Ericaceae).</title>
        <authorList>
            <person name="Soza V.L."/>
            <person name="Lindsley D."/>
            <person name="Waalkes A."/>
            <person name="Ramage E."/>
            <person name="Patwardhan R.P."/>
            <person name="Burton J.N."/>
            <person name="Adey A."/>
            <person name="Kumar A."/>
            <person name="Qiu R."/>
            <person name="Shendure J."/>
            <person name="Hall B."/>
        </authorList>
    </citation>
    <scope>NUCLEOTIDE SEQUENCE [LARGE SCALE GENOMIC DNA]</scope>
    <source>
        <strain evidence="2">RSF 1966-606</strain>
    </source>
</reference>